<dbReference type="AlphaFoldDB" id="A0A6I4TD50"/>
<name>A0A6I4TD50_9SPHN</name>
<organism evidence="2 3">
    <name type="scientific">Tsuneonella aeria</name>
    <dbReference type="NCBI Taxonomy" id="1837929"/>
    <lineage>
        <taxon>Bacteria</taxon>
        <taxon>Pseudomonadati</taxon>
        <taxon>Pseudomonadota</taxon>
        <taxon>Alphaproteobacteria</taxon>
        <taxon>Sphingomonadales</taxon>
        <taxon>Erythrobacteraceae</taxon>
        <taxon>Tsuneonella</taxon>
    </lineage>
</organism>
<dbReference type="InterPro" id="IPR050194">
    <property type="entry name" value="Glycosyltransferase_grp1"/>
</dbReference>
<gene>
    <name evidence="2" type="ORF">GRI40_09755</name>
</gene>
<evidence type="ECO:0000313" key="3">
    <source>
        <dbReference type="Proteomes" id="UP000439522"/>
    </source>
</evidence>
<proteinExistence type="predicted"/>
<dbReference type="EMBL" id="WTZA01000001">
    <property type="protein sequence ID" value="MXO75499.1"/>
    <property type="molecule type" value="Genomic_DNA"/>
</dbReference>
<dbReference type="PANTHER" id="PTHR45947">
    <property type="entry name" value="SULFOQUINOVOSYL TRANSFERASE SQD2"/>
    <property type="match status" value="1"/>
</dbReference>
<protein>
    <submittedName>
        <fullName evidence="2">Glycosyltransferase</fullName>
    </submittedName>
</protein>
<dbReference type="Pfam" id="PF00534">
    <property type="entry name" value="Glycos_transf_1"/>
    <property type="match status" value="1"/>
</dbReference>
<dbReference type="OrthoDB" id="9790710at2"/>
<evidence type="ECO:0000313" key="2">
    <source>
        <dbReference type="EMBL" id="MXO75499.1"/>
    </source>
</evidence>
<feature type="domain" description="Glycosyl transferase family 1" evidence="1">
    <location>
        <begin position="201"/>
        <end position="352"/>
    </location>
</feature>
<accession>A0A6I4TD50</accession>
<keyword evidence="2" id="KW-0808">Transferase</keyword>
<dbReference type="GO" id="GO:0016757">
    <property type="term" value="F:glycosyltransferase activity"/>
    <property type="evidence" value="ECO:0007669"/>
    <property type="project" value="InterPro"/>
</dbReference>
<dbReference type="InterPro" id="IPR001296">
    <property type="entry name" value="Glyco_trans_1"/>
</dbReference>
<dbReference type="Gene3D" id="3.40.50.2000">
    <property type="entry name" value="Glycogen Phosphorylase B"/>
    <property type="match status" value="2"/>
</dbReference>
<comment type="caution">
    <text evidence="2">The sequence shown here is derived from an EMBL/GenBank/DDBJ whole genome shotgun (WGS) entry which is preliminary data.</text>
</comment>
<sequence length="389" mass="42267">MTETADSKADARPRVLHVLKWLPRGGIETWLTHIFANSKDGPVRHEVVLMQDEIGPYEGKVRAAGVAIHTLPVRGWLRWLADLRAFLRREGPFAAIHVHVDSIVAGPVLAVAASAGVPVRILHNHAAQSQGANYQELRHKVREVVGTSIAAVASTRRVAISEMAMEQCAGPRWRAREDCTILLYGFDYSKFHGAPERARALRADLAIPGNAKVLGHVGRFASQKNHTFLIDTFAAYAKDQPDDVLVLVGMGPLEADVRAQVDRLGIAERVRFAGGTDDIPAFMALFDIFVFPSFSEGLGIVVLEAQAGGTPVIMPENMPHEVIVINGAVTLLSLDVGTQAWADRIAAILARPAPDAADWLARVEGSVFGMQRCVADLDAIYLEELARHA</sequence>
<dbReference type="SUPFAM" id="SSF53756">
    <property type="entry name" value="UDP-Glycosyltransferase/glycogen phosphorylase"/>
    <property type="match status" value="1"/>
</dbReference>
<evidence type="ECO:0000259" key="1">
    <source>
        <dbReference type="Pfam" id="PF00534"/>
    </source>
</evidence>
<dbReference type="PANTHER" id="PTHR45947:SF3">
    <property type="entry name" value="SULFOQUINOVOSYL TRANSFERASE SQD2"/>
    <property type="match status" value="1"/>
</dbReference>
<dbReference type="Proteomes" id="UP000439522">
    <property type="component" value="Unassembled WGS sequence"/>
</dbReference>
<keyword evidence="3" id="KW-1185">Reference proteome</keyword>
<dbReference type="RefSeq" id="WP_160611134.1">
    <property type="nucleotide sequence ID" value="NZ_WTZA01000001.1"/>
</dbReference>
<reference evidence="2 3" key="1">
    <citation type="submission" date="2019-12" db="EMBL/GenBank/DDBJ databases">
        <title>Genomic-based taxomic classification of the family Erythrobacteraceae.</title>
        <authorList>
            <person name="Xu L."/>
        </authorList>
    </citation>
    <scope>NUCLEOTIDE SEQUENCE [LARGE SCALE GENOMIC DNA]</scope>
    <source>
        <strain evidence="2 3">100921-2</strain>
    </source>
</reference>